<reference evidence="1 2" key="1">
    <citation type="journal article" date="2019" name="Genome Biol. Evol.">
        <title>Insights into the evolution of the New World diploid cottons (Gossypium, subgenus Houzingenia) based on genome sequencing.</title>
        <authorList>
            <person name="Grover C.E."/>
            <person name="Arick M.A. 2nd"/>
            <person name="Thrash A."/>
            <person name="Conover J.L."/>
            <person name="Sanders W.S."/>
            <person name="Peterson D.G."/>
            <person name="Frelichowski J.E."/>
            <person name="Scheffler J.A."/>
            <person name="Scheffler B.E."/>
            <person name="Wendel J.F."/>
        </authorList>
    </citation>
    <scope>NUCLEOTIDE SEQUENCE [LARGE SCALE GENOMIC DNA]</scope>
    <source>
        <strain evidence="1">8</strain>
        <tissue evidence="1">Leaf</tissue>
    </source>
</reference>
<evidence type="ECO:0000313" key="2">
    <source>
        <dbReference type="Proteomes" id="UP000593578"/>
    </source>
</evidence>
<protein>
    <submittedName>
        <fullName evidence="1">Uncharacterized protein</fullName>
    </submittedName>
</protein>
<evidence type="ECO:0000313" key="1">
    <source>
        <dbReference type="EMBL" id="MBA0596820.1"/>
    </source>
</evidence>
<proteinExistence type="predicted"/>
<accession>A0A7J8Q6D5</accession>
<dbReference type="AlphaFoldDB" id="A0A7J8Q6D5"/>
<dbReference type="Proteomes" id="UP000593578">
    <property type="component" value="Unassembled WGS sequence"/>
</dbReference>
<gene>
    <name evidence="1" type="ORF">Gorai_013627</name>
</gene>
<organism evidence="1 2">
    <name type="scientific">Gossypium raimondii</name>
    <name type="common">Peruvian cotton</name>
    <name type="synonym">Gossypium klotzschianum subsp. raimondii</name>
    <dbReference type="NCBI Taxonomy" id="29730"/>
    <lineage>
        <taxon>Eukaryota</taxon>
        <taxon>Viridiplantae</taxon>
        <taxon>Streptophyta</taxon>
        <taxon>Embryophyta</taxon>
        <taxon>Tracheophyta</taxon>
        <taxon>Spermatophyta</taxon>
        <taxon>Magnoliopsida</taxon>
        <taxon>eudicotyledons</taxon>
        <taxon>Gunneridae</taxon>
        <taxon>Pentapetalae</taxon>
        <taxon>rosids</taxon>
        <taxon>malvids</taxon>
        <taxon>Malvales</taxon>
        <taxon>Malvaceae</taxon>
        <taxon>Malvoideae</taxon>
        <taxon>Gossypium</taxon>
    </lineage>
</organism>
<sequence length="57" mass="6201">MLVDSISTSTLSWKDMLLGNSVESSKETGKDDGEIFDFVGDFTRLSINGILAIAFLD</sequence>
<comment type="caution">
    <text evidence="1">The sequence shown here is derived from an EMBL/GenBank/DDBJ whole genome shotgun (WGS) entry which is preliminary data.</text>
</comment>
<dbReference type="EMBL" id="JABEZZ010000009">
    <property type="protein sequence ID" value="MBA0596820.1"/>
    <property type="molecule type" value="Genomic_DNA"/>
</dbReference>
<name>A0A7J8Q6D5_GOSRA</name>